<proteinExistence type="predicted"/>
<feature type="non-terminal residue" evidence="1">
    <location>
        <position position="318"/>
    </location>
</feature>
<evidence type="ECO:0000313" key="2">
    <source>
        <dbReference type="Proteomes" id="UP000324800"/>
    </source>
</evidence>
<dbReference type="EMBL" id="SNRW01030381">
    <property type="protein sequence ID" value="KAA6358093.1"/>
    <property type="molecule type" value="Genomic_DNA"/>
</dbReference>
<name>A0A5J4TK38_9EUKA</name>
<accession>A0A5J4TK38</accession>
<dbReference type="Proteomes" id="UP000324800">
    <property type="component" value="Unassembled WGS sequence"/>
</dbReference>
<protein>
    <recommendedName>
        <fullName evidence="3">Protein kinase domain-containing protein</fullName>
    </recommendedName>
</protein>
<dbReference type="AlphaFoldDB" id="A0A5J4TK38"/>
<dbReference type="SUPFAM" id="SSF56112">
    <property type="entry name" value="Protein kinase-like (PK-like)"/>
    <property type="match status" value="1"/>
</dbReference>
<dbReference type="InterPro" id="IPR011009">
    <property type="entry name" value="Kinase-like_dom_sf"/>
</dbReference>
<gene>
    <name evidence="1" type="ORF">EZS28_046380</name>
</gene>
<evidence type="ECO:0000313" key="1">
    <source>
        <dbReference type="EMBL" id="KAA6358093.1"/>
    </source>
</evidence>
<organism evidence="1 2">
    <name type="scientific">Streblomastix strix</name>
    <dbReference type="NCBI Taxonomy" id="222440"/>
    <lineage>
        <taxon>Eukaryota</taxon>
        <taxon>Metamonada</taxon>
        <taxon>Preaxostyla</taxon>
        <taxon>Oxymonadida</taxon>
        <taxon>Streblomastigidae</taxon>
        <taxon>Streblomastix</taxon>
    </lineage>
</organism>
<sequence>MGKDFLQLLSLMLTVDPTKRPTAAQLLMHPVFANAGSNITNIPISYAEQLGIQTDVKSQLVSARVRTGIQISKIQLEKQVTLDERLNQEQAAMQQQFGLEVDEIIAKLKINDAFANFATIEDLYAKLQDYEDQQIHFMISKDIIQALTNGTIRCIFDFVPNTPLTPAGQSFYRNRSQDYIESDKRAKILLIYSHYSYMIALFVDILTKFKRGRERVKQIFADTVIQELLVSFLEPAHSIKKEYLEALDNTIPFFAPDQVGELVKNKELILHLSQAAVMFSKDKPDITNLAVKILAAVAKHGIKLGEGALSFTVSQDSF</sequence>
<dbReference type="Gene3D" id="1.10.510.10">
    <property type="entry name" value="Transferase(Phosphotransferase) domain 1"/>
    <property type="match status" value="1"/>
</dbReference>
<reference evidence="1 2" key="1">
    <citation type="submission" date="2019-03" db="EMBL/GenBank/DDBJ databases">
        <title>Single cell metagenomics reveals metabolic interactions within the superorganism composed of flagellate Streblomastix strix and complex community of Bacteroidetes bacteria on its surface.</title>
        <authorList>
            <person name="Treitli S.C."/>
            <person name="Kolisko M."/>
            <person name="Husnik F."/>
            <person name="Keeling P."/>
            <person name="Hampl V."/>
        </authorList>
    </citation>
    <scope>NUCLEOTIDE SEQUENCE [LARGE SCALE GENOMIC DNA]</scope>
    <source>
        <strain evidence="1">ST1C</strain>
    </source>
</reference>
<comment type="caution">
    <text evidence="1">The sequence shown here is derived from an EMBL/GenBank/DDBJ whole genome shotgun (WGS) entry which is preliminary data.</text>
</comment>
<evidence type="ECO:0008006" key="3">
    <source>
        <dbReference type="Google" id="ProtNLM"/>
    </source>
</evidence>